<dbReference type="EMBL" id="FNOU01000037">
    <property type="protein sequence ID" value="SDY45601.1"/>
    <property type="molecule type" value="Genomic_DNA"/>
</dbReference>
<keyword evidence="2" id="KW-0436">Ligase</keyword>
<organism evidence="2 3">
    <name type="scientific">Eubacterium barkeri</name>
    <name type="common">Clostridium barkeri</name>
    <dbReference type="NCBI Taxonomy" id="1528"/>
    <lineage>
        <taxon>Bacteria</taxon>
        <taxon>Bacillati</taxon>
        <taxon>Bacillota</taxon>
        <taxon>Clostridia</taxon>
        <taxon>Eubacteriales</taxon>
        <taxon>Eubacteriaceae</taxon>
        <taxon>Eubacterium</taxon>
    </lineage>
</organism>
<keyword evidence="3" id="KW-1185">Reference proteome</keyword>
<dbReference type="Pfam" id="PF00501">
    <property type="entry name" value="AMP-binding"/>
    <property type="match status" value="1"/>
</dbReference>
<feature type="domain" description="AMP-dependent synthetase/ligase" evidence="1">
    <location>
        <begin position="25"/>
        <end position="346"/>
    </location>
</feature>
<dbReference type="GO" id="GO:0016874">
    <property type="term" value="F:ligase activity"/>
    <property type="evidence" value="ECO:0007669"/>
    <property type="project" value="UniProtKB-KW"/>
</dbReference>
<gene>
    <name evidence="2" type="ORF">SAMN04488579_1373</name>
</gene>
<dbReference type="Proteomes" id="UP000199652">
    <property type="component" value="Unassembled WGS sequence"/>
</dbReference>
<dbReference type="PANTHER" id="PTHR43767">
    <property type="entry name" value="LONG-CHAIN-FATTY-ACID--COA LIGASE"/>
    <property type="match status" value="1"/>
</dbReference>
<dbReference type="PANTHER" id="PTHR43767:SF1">
    <property type="entry name" value="NONRIBOSOMAL PEPTIDE SYNTHASE PES1 (EUROFUNG)-RELATED"/>
    <property type="match status" value="1"/>
</dbReference>
<dbReference type="SUPFAM" id="SSF56801">
    <property type="entry name" value="Acetyl-CoA synthetase-like"/>
    <property type="match status" value="1"/>
</dbReference>
<proteinExistence type="predicted"/>
<dbReference type="RefSeq" id="WP_090247246.1">
    <property type="nucleotide sequence ID" value="NZ_FNOU01000037.1"/>
</dbReference>
<dbReference type="Gene3D" id="3.40.50.12780">
    <property type="entry name" value="N-terminal domain of ligase-like"/>
    <property type="match status" value="1"/>
</dbReference>
<dbReference type="InterPro" id="IPR042099">
    <property type="entry name" value="ANL_N_sf"/>
</dbReference>
<dbReference type="STRING" id="1528.SAMN04488579_1373"/>
<protein>
    <submittedName>
        <fullName evidence="2">Acyl-CoA synthetase (AMP-forming)/AMP-acid ligase II</fullName>
    </submittedName>
</protein>
<sequence length="481" mass="54702">MTLFNMDSEFDDRVLAIGDYGKRVYYKDISQYAQTLKGMVESRSLCFILCENKINDLLFYLAVLKMDAVPFLLNADIEIESLNRLIDLYQPSLMLLPGNEAANQLALQKARIELITTETVLYRFSWDEKKQIHPELALLLSTSGTTGSSKVIRLSKGNLQANAESIADYLEITQNDRPIMTLPMSYTYGLSIIHSHVLVGATIIMSSRSILENQFWKMVETYRVTSISGVPYTYEMIDRIGIKLEEYEDLKVLTQAGGHLSEHLQKKFARWANKFERKFYIMYGQTEATARMAYLPPQELLNRPGSIGIPIPNGRFEIEDGNSQRTGLEVKEGELVYFGPNVAMGYAQCADDLKLGDQWHGKLHTGDLARRDDDGYYYIVGRKSRFVKLYGYRISLDEVENDLDTHFPECAFACIGMDEPKVLTVFTTALDKTKDEIIDRIMKLTQLPFSVIKLKYVAAIPTNSAGKKDYKSLETGKFRNA</sequence>
<evidence type="ECO:0000313" key="2">
    <source>
        <dbReference type="EMBL" id="SDY45601.1"/>
    </source>
</evidence>
<dbReference type="InterPro" id="IPR000873">
    <property type="entry name" value="AMP-dep_synth/lig_dom"/>
</dbReference>
<accession>A0A1H3K0C3</accession>
<dbReference type="InterPro" id="IPR050237">
    <property type="entry name" value="ATP-dep_AMP-bd_enzyme"/>
</dbReference>
<dbReference type="OrthoDB" id="9778383at2"/>
<evidence type="ECO:0000259" key="1">
    <source>
        <dbReference type="Pfam" id="PF00501"/>
    </source>
</evidence>
<evidence type="ECO:0000313" key="3">
    <source>
        <dbReference type="Proteomes" id="UP000199652"/>
    </source>
</evidence>
<reference evidence="3" key="1">
    <citation type="submission" date="2016-10" db="EMBL/GenBank/DDBJ databases">
        <authorList>
            <person name="Varghese N."/>
            <person name="Submissions S."/>
        </authorList>
    </citation>
    <scope>NUCLEOTIDE SEQUENCE [LARGE SCALE GENOMIC DNA]</scope>
    <source>
        <strain evidence="3">VPI 5359</strain>
    </source>
</reference>
<dbReference type="AlphaFoldDB" id="A0A1H3K0C3"/>
<name>A0A1H3K0C3_EUBBA</name>